<dbReference type="EMBL" id="JAHWQX010000003">
    <property type="protein sequence ID" value="MBW3098322.1"/>
    <property type="molecule type" value="Genomic_DNA"/>
</dbReference>
<dbReference type="Pfam" id="PF00455">
    <property type="entry name" value="DeoRC"/>
    <property type="match status" value="1"/>
</dbReference>
<comment type="caution">
    <text evidence="5">The sequence shown here is derived from an EMBL/GenBank/DDBJ whole genome shotgun (WGS) entry which is preliminary data.</text>
</comment>
<dbReference type="PANTHER" id="PTHR30363:SF44">
    <property type="entry name" value="AGA OPERON TRANSCRIPTIONAL REPRESSOR-RELATED"/>
    <property type="match status" value="1"/>
</dbReference>
<dbReference type="RefSeq" id="WP_219202254.1">
    <property type="nucleotide sequence ID" value="NZ_JAHWQX010000003.1"/>
</dbReference>
<dbReference type="InterPro" id="IPR001034">
    <property type="entry name" value="DeoR_HTH"/>
</dbReference>
<name>A0ABS6WSB7_9HYPH</name>
<dbReference type="SMART" id="SM00420">
    <property type="entry name" value="HTH_DEOR"/>
    <property type="match status" value="1"/>
</dbReference>
<dbReference type="SMART" id="SM01134">
    <property type="entry name" value="DeoRC"/>
    <property type="match status" value="1"/>
</dbReference>
<reference evidence="5" key="1">
    <citation type="submission" date="2021-07" db="EMBL/GenBank/DDBJ databases">
        <title>Pseudohoeflea marina sp. nov. a polyhydroxyalcanoate-producing bacterium.</title>
        <authorList>
            <person name="Zheng W."/>
            <person name="Yu S."/>
            <person name="Huang Y."/>
        </authorList>
    </citation>
    <scope>NUCLEOTIDE SEQUENCE</scope>
    <source>
        <strain evidence="5">DP4N28-3</strain>
    </source>
</reference>
<dbReference type="InterPro" id="IPR018356">
    <property type="entry name" value="Tscrpt_reg_HTH_DeoR_CS"/>
</dbReference>
<evidence type="ECO:0000313" key="6">
    <source>
        <dbReference type="Proteomes" id="UP001430804"/>
    </source>
</evidence>
<dbReference type="InterPro" id="IPR014036">
    <property type="entry name" value="DeoR-like_C"/>
</dbReference>
<dbReference type="Pfam" id="PF08220">
    <property type="entry name" value="HTH_DeoR"/>
    <property type="match status" value="1"/>
</dbReference>
<dbReference type="Proteomes" id="UP001430804">
    <property type="component" value="Unassembled WGS sequence"/>
</dbReference>
<keyword evidence="3" id="KW-0804">Transcription</keyword>
<dbReference type="PROSITE" id="PS00894">
    <property type="entry name" value="HTH_DEOR_1"/>
    <property type="match status" value="1"/>
</dbReference>
<keyword evidence="6" id="KW-1185">Reference proteome</keyword>
<protein>
    <submittedName>
        <fullName evidence="5">DeoR/GlpR family DNA-binding transcription regulator</fullName>
    </submittedName>
</protein>
<sequence length="250" mass="27043">MRPSVRQASIFELIEKRGRAAVEEIAEKYGASPETVRRDLNALAERGLVRKVHGGAVRRAGRGEGLFDERLAENTRAKREIAEKLARAVQPGDSVMIDTGTTTLICAEALARIRDLTVITNSTRIAQVIAHAENGSRALLLGGMFRAGNDQTIGAKTCAEVAGYRVDHVVLTVSALDASGAYDVSFEEAQVARAMIECSENISIVADGSKLRQRATHRVCDLTQVKNLYLNQPADPEFTAALAAAHVRLH</sequence>
<gene>
    <name evidence="5" type="ORF">KY465_13635</name>
</gene>
<keyword evidence="1" id="KW-0805">Transcription regulation</keyword>
<evidence type="ECO:0000256" key="1">
    <source>
        <dbReference type="ARBA" id="ARBA00023015"/>
    </source>
</evidence>
<organism evidence="5 6">
    <name type="scientific">Pseudohoeflea coraliihabitans</name>
    <dbReference type="NCBI Taxonomy" id="2860393"/>
    <lineage>
        <taxon>Bacteria</taxon>
        <taxon>Pseudomonadati</taxon>
        <taxon>Pseudomonadota</taxon>
        <taxon>Alphaproteobacteria</taxon>
        <taxon>Hyphomicrobiales</taxon>
        <taxon>Rhizobiaceae</taxon>
        <taxon>Pseudohoeflea</taxon>
    </lineage>
</organism>
<dbReference type="PANTHER" id="PTHR30363">
    <property type="entry name" value="HTH-TYPE TRANSCRIPTIONAL REGULATOR SRLR-RELATED"/>
    <property type="match status" value="1"/>
</dbReference>
<dbReference type="PROSITE" id="PS51000">
    <property type="entry name" value="HTH_DEOR_2"/>
    <property type="match status" value="1"/>
</dbReference>
<evidence type="ECO:0000313" key="5">
    <source>
        <dbReference type="EMBL" id="MBW3098322.1"/>
    </source>
</evidence>
<evidence type="ECO:0000256" key="3">
    <source>
        <dbReference type="ARBA" id="ARBA00023163"/>
    </source>
</evidence>
<feature type="domain" description="HTH deoR-type" evidence="4">
    <location>
        <begin position="3"/>
        <end position="58"/>
    </location>
</feature>
<dbReference type="InterPro" id="IPR050313">
    <property type="entry name" value="Carb_Metab_HTH_regulators"/>
</dbReference>
<evidence type="ECO:0000256" key="2">
    <source>
        <dbReference type="ARBA" id="ARBA00023125"/>
    </source>
</evidence>
<evidence type="ECO:0000259" key="4">
    <source>
        <dbReference type="PROSITE" id="PS51000"/>
    </source>
</evidence>
<dbReference type="GO" id="GO:0003677">
    <property type="term" value="F:DNA binding"/>
    <property type="evidence" value="ECO:0007669"/>
    <property type="project" value="UniProtKB-KW"/>
</dbReference>
<proteinExistence type="predicted"/>
<accession>A0ABS6WSB7</accession>
<keyword evidence="2 5" id="KW-0238">DNA-binding</keyword>